<dbReference type="PROSITE" id="PS50113">
    <property type="entry name" value="PAC"/>
    <property type="match status" value="1"/>
</dbReference>
<feature type="transmembrane region" description="Helical" evidence="11">
    <location>
        <begin position="47"/>
        <end position="67"/>
    </location>
</feature>
<dbReference type="AlphaFoldDB" id="A0A846MVT8"/>
<reference evidence="14 15" key="1">
    <citation type="submission" date="2020-03" db="EMBL/GenBank/DDBJ databases">
        <title>Genomic Encyclopedia of Type Strains, Phase IV (KMG-IV): sequencing the most valuable type-strain genomes for metagenomic binning, comparative biology and taxonomic classification.</title>
        <authorList>
            <person name="Goeker M."/>
        </authorList>
    </citation>
    <scope>NUCLEOTIDE SEQUENCE [LARGE SCALE GENOMIC DNA]</scope>
    <source>
        <strain evidence="14 15">DSM 19867</strain>
    </source>
</reference>
<feature type="domain" description="PAC" evidence="13">
    <location>
        <begin position="262"/>
        <end position="314"/>
    </location>
</feature>
<dbReference type="InterPro" id="IPR005467">
    <property type="entry name" value="His_kinase_dom"/>
</dbReference>
<feature type="transmembrane region" description="Helical" evidence="11">
    <location>
        <begin position="156"/>
        <end position="175"/>
    </location>
</feature>
<dbReference type="InterPro" id="IPR050736">
    <property type="entry name" value="Sensor_HK_Regulatory"/>
</dbReference>
<dbReference type="EC" id="2.7.13.3" evidence="3"/>
<dbReference type="InterPro" id="IPR000014">
    <property type="entry name" value="PAS"/>
</dbReference>
<dbReference type="SMART" id="SM00388">
    <property type="entry name" value="HisKA"/>
    <property type="match status" value="1"/>
</dbReference>
<dbReference type="InterPro" id="IPR004358">
    <property type="entry name" value="Sig_transdc_His_kin-like_C"/>
</dbReference>
<keyword evidence="7 14" id="KW-0418">Kinase</keyword>
<dbReference type="Pfam" id="PF02518">
    <property type="entry name" value="HATPase_c"/>
    <property type="match status" value="1"/>
</dbReference>
<comment type="subcellular location">
    <subcellularLocation>
        <location evidence="2">Membrane</location>
    </subcellularLocation>
</comment>
<dbReference type="PANTHER" id="PTHR43711">
    <property type="entry name" value="TWO-COMPONENT HISTIDINE KINASE"/>
    <property type="match status" value="1"/>
</dbReference>
<dbReference type="InterPro" id="IPR003594">
    <property type="entry name" value="HATPase_dom"/>
</dbReference>
<dbReference type="Pfam" id="PF00512">
    <property type="entry name" value="HisKA"/>
    <property type="match status" value="1"/>
</dbReference>
<dbReference type="CDD" id="cd00130">
    <property type="entry name" value="PAS"/>
    <property type="match status" value="1"/>
</dbReference>
<keyword evidence="11" id="KW-1133">Transmembrane helix</keyword>
<proteinExistence type="predicted"/>
<name>A0A846MVT8_9PROT</name>
<dbReference type="Gene3D" id="3.30.565.10">
    <property type="entry name" value="Histidine kinase-like ATPase, C-terminal domain"/>
    <property type="match status" value="1"/>
</dbReference>
<evidence type="ECO:0000256" key="6">
    <source>
        <dbReference type="ARBA" id="ARBA00022741"/>
    </source>
</evidence>
<dbReference type="Proteomes" id="UP000570514">
    <property type="component" value="Unassembled WGS sequence"/>
</dbReference>
<accession>A0A846MVT8</accession>
<dbReference type="SUPFAM" id="SSF47384">
    <property type="entry name" value="Homodimeric domain of signal transducing histidine kinase"/>
    <property type="match status" value="1"/>
</dbReference>
<evidence type="ECO:0000256" key="4">
    <source>
        <dbReference type="ARBA" id="ARBA00022553"/>
    </source>
</evidence>
<evidence type="ECO:0000256" key="5">
    <source>
        <dbReference type="ARBA" id="ARBA00022679"/>
    </source>
</evidence>
<evidence type="ECO:0000256" key="7">
    <source>
        <dbReference type="ARBA" id="ARBA00022777"/>
    </source>
</evidence>
<keyword evidence="11" id="KW-0812">Transmembrane</keyword>
<dbReference type="InterPro" id="IPR000700">
    <property type="entry name" value="PAS-assoc_C"/>
</dbReference>
<comment type="catalytic activity">
    <reaction evidence="1">
        <text>ATP + protein L-histidine = ADP + protein N-phospho-L-histidine.</text>
        <dbReference type="EC" id="2.7.13.3"/>
    </reaction>
</comment>
<comment type="caution">
    <text evidence="14">The sequence shown here is derived from an EMBL/GenBank/DDBJ whole genome shotgun (WGS) entry which is preliminary data.</text>
</comment>
<evidence type="ECO:0000256" key="1">
    <source>
        <dbReference type="ARBA" id="ARBA00000085"/>
    </source>
</evidence>
<keyword evidence="8" id="KW-0067">ATP-binding</keyword>
<feature type="transmembrane region" description="Helical" evidence="11">
    <location>
        <begin position="20"/>
        <end position="41"/>
    </location>
</feature>
<dbReference type="RefSeq" id="WP_167081508.1">
    <property type="nucleotide sequence ID" value="NZ_BAAADC010000001.1"/>
</dbReference>
<dbReference type="SUPFAM" id="SSF55785">
    <property type="entry name" value="PYP-like sensor domain (PAS domain)"/>
    <property type="match status" value="1"/>
</dbReference>
<keyword evidence="5 14" id="KW-0808">Transferase</keyword>
<evidence type="ECO:0000313" key="15">
    <source>
        <dbReference type="Proteomes" id="UP000570514"/>
    </source>
</evidence>
<dbReference type="SMART" id="SM00091">
    <property type="entry name" value="PAS"/>
    <property type="match status" value="1"/>
</dbReference>
<evidence type="ECO:0000256" key="3">
    <source>
        <dbReference type="ARBA" id="ARBA00012438"/>
    </source>
</evidence>
<dbReference type="EMBL" id="JAASRM010000001">
    <property type="protein sequence ID" value="NIK87678.1"/>
    <property type="molecule type" value="Genomic_DNA"/>
</dbReference>
<dbReference type="PROSITE" id="PS50109">
    <property type="entry name" value="HIS_KIN"/>
    <property type="match status" value="1"/>
</dbReference>
<keyword evidence="4" id="KW-0597">Phosphoprotein</keyword>
<feature type="transmembrane region" description="Helical" evidence="11">
    <location>
        <begin position="125"/>
        <end position="144"/>
    </location>
</feature>
<dbReference type="InterPro" id="IPR035965">
    <property type="entry name" value="PAS-like_dom_sf"/>
</dbReference>
<evidence type="ECO:0000313" key="14">
    <source>
        <dbReference type="EMBL" id="NIK87678.1"/>
    </source>
</evidence>
<dbReference type="PRINTS" id="PR00344">
    <property type="entry name" value="BCTRLSENSOR"/>
</dbReference>
<dbReference type="InterPro" id="IPR036890">
    <property type="entry name" value="HATPase_C_sf"/>
</dbReference>
<keyword evidence="9" id="KW-0902">Two-component regulatory system</keyword>
<evidence type="ECO:0000256" key="2">
    <source>
        <dbReference type="ARBA" id="ARBA00004370"/>
    </source>
</evidence>
<keyword evidence="15" id="KW-1185">Reference proteome</keyword>
<sequence length="576" mass="61418">MDVHREHSAALPAHRQRRQFLAVQLSKTALGAVLCAGFVALVRQPNAAEMIAMGGLMAPALLALLSFTKIRLAVLEQTALVVFAALIGWLAGLTGGVLSPLVVWFALVPAEAALSGGRPTVLRAALAALTALGVVAGLQFFGLLPHPRLALPAFELYAISIFIAIVQAALVAAAAQDRQRAADQAAAQGAAMYRFLADNAMDLITRHSADGRIRFASPAAYTLLDMAPENLEGLAPGALCHPDDLKVVQAAFMESSYFGRPGTAEVRLKKASGAYVWAEIRCRPVPKGGLEGADIVAVTRDITERKAHERELIEARDLAEEANRAKSRFLANMSHELRTPLNAIIGFSEVMTHEMFGSLGNARYLEYSRLVHESGNHLLELINGILDMSKIEAGKFELSEEVFDLSAVAEAAVRFVKLPAERAGVVLKTAVAQNAQFVFADKRATKQILVNLLSNGVKFTPKGGEVCIRANLDTKGIEITVVDTGVGIPEKDLVRLGQPFEQVEGEHVRKKEGTGLGLSLVKALAAMHGGEAVIESTLGVGTTVRVRLPYAAVGENGERMATDDANKVIPFRGAAA</sequence>
<dbReference type="InterPro" id="IPR003661">
    <property type="entry name" value="HisK_dim/P_dom"/>
</dbReference>
<dbReference type="GO" id="GO:0016020">
    <property type="term" value="C:membrane"/>
    <property type="evidence" value="ECO:0007669"/>
    <property type="project" value="UniProtKB-SubCell"/>
</dbReference>
<dbReference type="CDD" id="cd16922">
    <property type="entry name" value="HATPase_EvgS-ArcB-TorS-like"/>
    <property type="match status" value="1"/>
</dbReference>
<evidence type="ECO:0000259" key="12">
    <source>
        <dbReference type="PROSITE" id="PS50109"/>
    </source>
</evidence>
<protein>
    <recommendedName>
        <fullName evidence="3">histidine kinase</fullName>
        <ecNumber evidence="3">2.7.13.3</ecNumber>
    </recommendedName>
</protein>
<feature type="transmembrane region" description="Helical" evidence="11">
    <location>
        <begin position="79"/>
        <end position="105"/>
    </location>
</feature>
<dbReference type="GO" id="GO:0000155">
    <property type="term" value="F:phosphorelay sensor kinase activity"/>
    <property type="evidence" value="ECO:0007669"/>
    <property type="project" value="InterPro"/>
</dbReference>
<dbReference type="InterPro" id="IPR036097">
    <property type="entry name" value="HisK_dim/P_sf"/>
</dbReference>
<dbReference type="GO" id="GO:0005524">
    <property type="term" value="F:ATP binding"/>
    <property type="evidence" value="ECO:0007669"/>
    <property type="project" value="UniProtKB-KW"/>
</dbReference>
<dbReference type="PANTHER" id="PTHR43711:SF26">
    <property type="entry name" value="SENSOR HISTIDINE KINASE RCSC"/>
    <property type="match status" value="1"/>
</dbReference>
<dbReference type="FunFam" id="1.10.287.130:FF:000038">
    <property type="entry name" value="Sensory transduction histidine kinase"/>
    <property type="match status" value="1"/>
</dbReference>
<dbReference type="NCBIfam" id="TIGR00229">
    <property type="entry name" value="sensory_box"/>
    <property type="match status" value="1"/>
</dbReference>
<dbReference type="Gene3D" id="3.30.450.20">
    <property type="entry name" value="PAS domain"/>
    <property type="match status" value="1"/>
</dbReference>
<dbReference type="Gene3D" id="1.10.287.130">
    <property type="match status" value="1"/>
</dbReference>
<evidence type="ECO:0000256" key="11">
    <source>
        <dbReference type="SAM" id="Phobius"/>
    </source>
</evidence>
<dbReference type="SUPFAM" id="SSF55874">
    <property type="entry name" value="ATPase domain of HSP90 chaperone/DNA topoisomerase II/histidine kinase"/>
    <property type="match status" value="1"/>
</dbReference>
<gene>
    <name evidence="14" type="ORF">FHS83_000996</name>
</gene>
<feature type="domain" description="Histidine kinase" evidence="12">
    <location>
        <begin position="332"/>
        <end position="552"/>
    </location>
</feature>
<dbReference type="CDD" id="cd00082">
    <property type="entry name" value="HisKA"/>
    <property type="match status" value="1"/>
</dbReference>
<dbReference type="Pfam" id="PF08447">
    <property type="entry name" value="PAS_3"/>
    <property type="match status" value="1"/>
</dbReference>
<evidence type="ECO:0000259" key="13">
    <source>
        <dbReference type="PROSITE" id="PS50113"/>
    </source>
</evidence>
<evidence type="ECO:0000256" key="8">
    <source>
        <dbReference type="ARBA" id="ARBA00022840"/>
    </source>
</evidence>
<evidence type="ECO:0000256" key="10">
    <source>
        <dbReference type="ARBA" id="ARBA00023136"/>
    </source>
</evidence>
<evidence type="ECO:0000256" key="9">
    <source>
        <dbReference type="ARBA" id="ARBA00023012"/>
    </source>
</evidence>
<organism evidence="14 15">
    <name type="scientific">Rhizomicrobium palustre</name>
    <dbReference type="NCBI Taxonomy" id="189966"/>
    <lineage>
        <taxon>Bacteria</taxon>
        <taxon>Pseudomonadati</taxon>
        <taxon>Pseudomonadota</taxon>
        <taxon>Alphaproteobacteria</taxon>
        <taxon>Micropepsales</taxon>
        <taxon>Micropepsaceae</taxon>
        <taxon>Rhizomicrobium</taxon>
    </lineage>
</organism>
<dbReference type="InterPro" id="IPR013655">
    <property type="entry name" value="PAS_fold_3"/>
</dbReference>
<keyword evidence="6" id="KW-0547">Nucleotide-binding</keyword>
<keyword evidence="10 11" id="KW-0472">Membrane</keyword>
<dbReference type="SMART" id="SM00387">
    <property type="entry name" value="HATPase_c"/>
    <property type="match status" value="1"/>
</dbReference>